<dbReference type="Proteomes" id="UP001219525">
    <property type="component" value="Unassembled WGS sequence"/>
</dbReference>
<evidence type="ECO:0008006" key="3">
    <source>
        <dbReference type="Google" id="ProtNLM"/>
    </source>
</evidence>
<keyword evidence="2" id="KW-1185">Reference proteome</keyword>
<dbReference type="SUPFAM" id="SSF81383">
    <property type="entry name" value="F-box domain"/>
    <property type="match status" value="1"/>
</dbReference>
<evidence type="ECO:0000313" key="2">
    <source>
        <dbReference type="Proteomes" id="UP001219525"/>
    </source>
</evidence>
<comment type="caution">
    <text evidence="1">The sequence shown here is derived from an EMBL/GenBank/DDBJ whole genome shotgun (WGS) entry which is preliminary data.</text>
</comment>
<gene>
    <name evidence="1" type="ORF">GGX14DRAFT_564943</name>
</gene>
<proteinExistence type="predicted"/>
<dbReference type="EMBL" id="JARJCW010000025">
    <property type="protein sequence ID" value="KAJ7211715.1"/>
    <property type="molecule type" value="Genomic_DNA"/>
</dbReference>
<dbReference type="AlphaFoldDB" id="A0AAD6VFU0"/>
<protein>
    <recommendedName>
        <fullName evidence="3">F-box domain-containing protein</fullName>
    </recommendedName>
</protein>
<organism evidence="1 2">
    <name type="scientific">Mycena pura</name>
    <dbReference type="NCBI Taxonomy" id="153505"/>
    <lineage>
        <taxon>Eukaryota</taxon>
        <taxon>Fungi</taxon>
        <taxon>Dikarya</taxon>
        <taxon>Basidiomycota</taxon>
        <taxon>Agaricomycotina</taxon>
        <taxon>Agaricomycetes</taxon>
        <taxon>Agaricomycetidae</taxon>
        <taxon>Agaricales</taxon>
        <taxon>Marasmiineae</taxon>
        <taxon>Mycenaceae</taxon>
        <taxon>Mycena</taxon>
    </lineage>
</organism>
<evidence type="ECO:0000313" key="1">
    <source>
        <dbReference type="EMBL" id="KAJ7211715.1"/>
    </source>
</evidence>
<dbReference type="InterPro" id="IPR036047">
    <property type="entry name" value="F-box-like_dom_sf"/>
</dbReference>
<sequence>MLRSFIRCLSCTTPSSADYDLLQNLETAATASAPPLGPITRFPPELVHLVFTFVDPGILAACSLVTKIIPDALSRAVQLHKKPGTRLFIAPLCVIREDNRRRAPFDSRAGHLE</sequence>
<name>A0AAD6VFU0_9AGAR</name>
<accession>A0AAD6VFU0</accession>
<reference evidence="1" key="1">
    <citation type="submission" date="2023-03" db="EMBL/GenBank/DDBJ databases">
        <title>Massive genome expansion in bonnet fungi (Mycena s.s.) driven by repeated elements and novel gene families across ecological guilds.</title>
        <authorList>
            <consortium name="Lawrence Berkeley National Laboratory"/>
            <person name="Harder C.B."/>
            <person name="Miyauchi S."/>
            <person name="Viragh M."/>
            <person name="Kuo A."/>
            <person name="Thoen E."/>
            <person name="Andreopoulos B."/>
            <person name="Lu D."/>
            <person name="Skrede I."/>
            <person name="Drula E."/>
            <person name="Henrissat B."/>
            <person name="Morin E."/>
            <person name="Kohler A."/>
            <person name="Barry K."/>
            <person name="LaButti K."/>
            <person name="Morin E."/>
            <person name="Salamov A."/>
            <person name="Lipzen A."/>
            <person name="Mereny Z."/>
            <person name="Hegedus B."/>
            <person name="Baldrian P."/>
            <person name="Stursova M."/>
            <person name="Weitz H."/>
            <person name="Taylor A."/>
            <person name="Grigoriev I.V."/>
            <person name="Nagy L.G."/>
            <person name="Martin F."/>
            <person name="Kauserud H."/>
        </authorList>
    </citation>
    <scope>NUCLEOTIDE SEQUENCE</scope>
    <source>
        <strain evidence="1">9144</strain>
    </source>
</reference>